<reference evidence="2 3" key="1">
    <citation type="submission" date="2019-09" db="EMBL/GenBank/DDBJ databases">
        <title>Goodfellowia gen. nov., a new genus of the Pseudonocardineae related to Actinoalloteichus, containing Goodfellowia coeruleoviolacea gen. nov., comb. nov. gen. nov., comb. nov.</title>
        <authorList>
            <person name="Labeda D."/>
        </authorList>
    </citation>
    <scope>NUCLEOTIDE SEQUENCE [LARGE SCALE GENOMIC DNA]</scope>
    <source>
        <strain evidence="2 3">AN110305</strain>
    </source>
</reference>
<gene>
    <name evidence="2" type="ORF">F0L68_15960</name>
</gene>
<dbReference type="RefSeq" id="WP_149850368.1">
    <property type="nucleotide sequence ID" value="NZ_VUOB01000027.1"/>
</dbReference>
<dbReference type="AlphaFoldDB" id="A0A5B2XE01"/>
<keyword evidence="1" id="KW-0732">Signal</keyword>
<keyword evidence="3" id="KW-1185">Reference proteome</keyword>
<accession>A0A5B2XE01</accession>
<reference evidence="2 3" key="2">
    <citation type="submission" date="2019-09" db="EMBL/GenBank/DDBJ databases">
        <authorList>
            <person name="Jin C."/>
        </authorList>
    </citation>
    <scope>NUCLEOTIDE SEQUENCE [LARGE SCALE GENOMIC DNA]</scope>
    <source>
        <strain evidence="2 3">AN110305</strain>
    </source>
</reference>
<dbReference type="EMBL" id="VUOB01000027">
    <property type="protein sequence ID" value="KAA2261573.1"/>
    <property type="molecule type" value="Genomic_DNA"/>
</dbReference>
<proteinExistence type="predicted"/>
<dbReference type="OrthoDB" id="5240345at2"/>
<evidence type="ECO:0000256" key="1">
    <source>
        <dbReference type="SAM" id="SignalP"/>
    </source>
</evidence>
<feature type="signal peptide" evidence="1">
    <location>
        <begin position="1"/>
        <end position="22"/>
    </location>
</feature>
<name>A0A5B2XE01_9PSEU</name>
<evidence type="ECO:0000313" key="2">
    <source>
        <dbReference type="EMBL" id="KAA2261573.1"/>
    </source>
</evidence>
<evidence type="ECO:0000313" key="3">
    <source>
        <dbReference type="Proteomes" id="UP000323454"/>
    </source>
</evidence>
<organism evidence="2 3">
    <name type="scientific">Solihabitans fulvus</name>
    <dbReference type="NCBI Taxonomy" id="1892852"/>
    <lineage>
        <taxon>Bacteria</taxon>
        <taxon>Bacillati</taxon>
        <taxon>Actinomycetota</taxon>
        <taxon>Actinomycetes</taxon>
        <taxon>Pseudonocardiales</taxon>
        <taxon>Pseudonocardiaceae</taxon>
        <taxon>Solihabitans</taxon>
    </lineage>
</organism>
<protein>
    <recommendedName>
        <fullName evidence="4">LVIVD repeat-containing protein</fullName>
    </recommendedName>
</protein>
<dbReference type="Proteomes" id="UP000323454">
    <property type="component" value="Unassembled WGS sequence"/>
</dbReference>
<evidence type="ECO:0008006" key="4">
    <source>
        <dbReference type="Google" id="ProtNLM"/>
    </source>
</evidence>
<comment type="caution">
    <text evidence="2">The sequence shown here is derived from an EMBL/GenBank/DDBJ whole genome shotgun (WGS) entry which is preliminary data.</text>
</comment>
<feature type="chain" id="PRO_5022979731" description="LVIVD repeat-containing protein" evidence="1">
    <location>
        <begin position="23"/>
        <end position="462"/>
    </location>
</feature>
<sequence length="462" mass="49578">MRWVRSFASILAALTLTGAASAATADPAASPPTGPVDAQNVSWLAHVDTPTGVAGLAFIAYPGHRDHDVLFADGPFGLRAWSLANPADPRLIGELPAAALALPGDDVSKGFWEGEHLQVDQDRKLVFLSRDPRAFGGTKQTGTSAIQIVDVRDPRRPTLITTHIEPGGHTTECIARCQYLWTGGPSHTGVGNQPPEWHGQPAWVTDVRDPAHPTTFPNPVDLNRNDGVTDYVHATDVDAAGIAWTSGTGGVRGYWTSGWRYDPVARRIRLASPADPVPYAGGKIISPNNANYIFDHNSWHPWRSIGGFAPGELLFVTDEDFGATCADAGRLLVVSLDGSYQGQAWRSTPENPFRLTVIGQWGPAGNPGEQPNTECSAHFFAPMPGVGDGNILVQTYYGQGTRFIDFSDPRHPVQVGYFVPKGSTAATPAFHDGLVYAAQYSHGIDVLRFTPPRSASATDHPK</sequence>